<name>A0AAD7HBB4_9AGAR</name>
<proteinExistence type="predicted"/>
<evidence type="ECO:0000313" key="1">
    <source>
        <dbReference type="EMBL" id="KAJ7716192.1"/>
    </source>
</evidence>
<dbReference type="EMBL" id="JARKIB010000295">
    <property type="protein sequence ID" value="KAJ7716192.1"/>
    <property type="molecule type" value="Genomic_DNA"/>
</dbReference>
<reference evidence="1" key="1">
    <citation type="submission" date="2023-03" db="EMBL/GenBank/DDBJ databases">
        <title>Massive genome expansion in bonnet fungi (Mycena s.s.) driven by repeated elements and novel gene families across ecological guilds.</title>
        <authorList>
            <consortium name="Lawrence Berkeley National Laboratory"/>
            <person name="Harder C.B."/>
            <person name="Miyauchi S."/>
            <person name="Viragh M."/>
            <person name="Kuo A."/>
            <person name="Thoen E."/>
            <person name="Andreopoulos B."/>
            <person name="Lu D."/>
            <person name="Skrede I."/>
            <person name="Drula E."/>
            <person name="Henrissat B."/>
            <person name="Morin E."/>
            <person name="Kohler A."/>
            <person name="Barry K."/>
            <person name="LaButti K."/>
            <person name="Morin E."/>
            <person name="Salamov A."/>
            <person name="Lipzen A."/>
            <person name="Mereny Z."/>
            <person name="Hegedus B."/>
            <person name="Baldrian P."/>
            <person name="Stursova M."/>
            <person name="Weitz H."/>
            <person name="Taylor A."/>
            <person name="Grigoriev I.V."/>
            <person name="Nagy L.G."/>
            <person name="Martin F."/>
            <person name="Kauserud H."/>
        </authorList>
    </citation>
    <scope>NUCLEOTIDE SEQUENCE</scope>
    <source>
        <strain evidence="1">CBHHK182m</strain>
    </source>
</reference>
<evidence type="ECO:0000313" key="2">
    <source>
        <dbReference type="Proteomes" id="UP001215598"/>
    </source>
</evidence>
<keyword evidence="2" id="KW-1185">Reference proteome</keyword>
<dbReference type="Proteomes" id="UP001215598">
    <property type="component" value="Unassembled WGS sequence"/>
</dbReference>
<gene>
    <name evidence="1" type="ORF">B0H16DRAFT_1898453</name>
</gene>
<organism evidence="1 2">
    <name type="scientific">Mycena metata</name>
    <dbReference type="NCBI Taxonomy" id="1033252"/>
    <lineage>
        <taxon>Eukaryota</taxon>
        <taxon>Fungi</taxon>
        <taxon>Dikarya</taxon>
        <taxon>Basidiomycota</taxon>
        <taxon>Agaricomycotina</taxon>
        <taxon>Agaricomycetes</taxon>
        <taxon>Agaricomycetidae</taxon>
        <taxon>Agaricales</taxon>
        <taxon>Marasmiineae</taxon>
        <taxon>Mycenaceae</taxon>
        <taxon>Mycena</taxon>
    </lineage>
</organism>
<sequence>MPEIETIQVHLPSSVLRATSPSKPSPPQFIRTPSTDLLRQRARARGEPRGARACDSKDAVCVQRGGAADEHHHHYYFVFFQCNNNNTNTNTNNTTAAANGPNGATGTSTFTFTTNANRATTGNARTANGKRKRTHL</sequence>
<accession>A0AAD7HBB4</accession>
<dbReference type="AlphaFoldDB" id="A0AAD7HBB4"/>
<comment type="caution">
    <text evidence="1">The sequence shown here is derived from an EMBL/GenBank/DDBJ whole genome shotgun (WGS) entry which is preliminary data.</text>
</comment>
<protein>
    <submittedName>
        <fullName evidence="1">Uncharacterized protein</fullName>
    </submittedName>
</protein>